<comment type="caution">
    <text evidence="3">The sequence shown here is derived from an EMBL/GenBank/DDBJ whole genome shotgun (WGS) entry which is preliminary data.</text>
</comment>
<protein>
    <recommendedName>
        <fullName evidence="5">Prokaryotic metallothionein</fullName>
    </recommendedName>
</protein>
<dbReference type="InterPro" id="IPR017854">
    <property type="entry name" value="Metalthion_dom_sf"/>
</dbReference>
<accession>A0A4Q0XWD9</accession>
<organism evidence="3 4">
    <name type="scientific">Candidatus Marinarcus aquaticus</name>
    <dbReference type="NCBI Taxonomy" id="2044504"/>
    <lineage>
        <taxon>Bacteria</taxon>
        <taxon>Pseudomonadati</taxon>
        <taxon>Campylobacterota</taxon>
        <taxon>Epsilonproteobacteria</taxon>
        <taxon>Campylobacterales</taxon>
        <taxon>Arcobacteraceae</taxon>
        <taxon>Candidatus Marinarcus</taxon>
    </lineage>
</organism>
<evidence type="ECO:0000256" key="1">
    <source>
        <dbReference type="ARBA" id="ARBA00022723"/>
    </source>
</evidence>
<dbReference type="EMBL" id="PDKN01000002">
    <property type="protein sequence ID" value="RXJ60251.1"/>
    <property type="molecule type" value="Genomic_DNA"/>
</dbReference>
<evidence type="ECO:0000313" key="4">
    <source>
        <dbReference type="Proteomes" id="UP000290657"/>
    </source>
</evidence>
<dbReference type="InterPro" id="IPR049708">
    <property type="entry name" value="PP0621-like"/>
</dbReference>
<dbReference type="GO" id="GO:0046872">
    <property type="term" value="F:metal ion binding"/>
    <property type="evidence" value="ECO:0007669"/>
    <property type="project" value="UniProtKB-KW"/>
</dbReference>
<gene>
    <name evidence="3" type="ORF">CRV04_04405</name>
</gene>
<dbReference type="SUPFAM" id="SSF57868">
    <property type="entry name" value="Metallothionein"/>
    <property type="match status" value="1"/>
</dbReference>
<dbReference type="Gene3D" id="2.30.170.10">
    <property type="match status" value="1"/>
</dbReference>
<reference evidence="3 4" key="1">
    <citation type="submission" date="2017-10" db="EMBL/GenBank/DDBJ databases">
        <title>Genomics of the genus Arcobacter.</title>
        <authorList>
            <person name="Perez-Cataluna A."/>
            <person name="Figueras M.J."/>
        </authorList>
    </citation>
    <scope>NUCLEOTIDE SEQUENCE [LARGE SCALE GENOMIC DNA]</scope>
    <source>
        <strain evidence="3 4">CECT 8987</strain>
    </source>
</reference>
<keyword evidence="4" id="KW-1185">Reference proteome</keyword>
<dbReference type="AlphaFoldDB" id="A0A4Q0XWD9"/>
<evidence type="ECO:0000256" key="2">
    <source>
        <dbReference type="ARBA" id="ARBA00022851"/>
    </source>
</evidence>
<proteinExistence type="predicted"/>
<evidence type="ECO:0008006" key="5">
    <source>
        <dbReference type="Google" id="ProtNLM"/>
    </source>
</evidence>
<dbReference type="RefSeq" id="WP_128995600.1">
    <property type="nucleotide sequence ID" value="NZ_PDKN01000002.1"/>
</dbReference>
<keyword evidence="1" id="KW-0479">Metal-binding</keyword>
<evidence type="ECO:0000313" key="3">
    <source>
        <dbReference type="EMBL" id="RXJ60251.1"/>
    </source>
</evidence>
<sequence>MIFKILAFIFILFLIYLIFFKKGRETQIKQNEKSKSELEDIMVECPTCKTFVSKDEAILSNGRYFCSKECLK</sequence>
<keyword evidence="2" id="KW-0480">Metal-thiolate cluster</keyword>
<dbReference type="Proteomes" id="UP000290657">
    <property type="component" value="Unassembled WGS sequence"/>
</dbReference>
<dbReference type="OrthoDB" id="5356091at2"/>
<name>A0A4Q0XWD9_9BACT</name>
<dbReference type="NCBIfam" id="NF041023">
    <property type="entry name" value="PP0621_fam"/>
    <property type="match status" value="1"/>
</dbReference>